<reference evidence="5 6" key="1">
    <citation type="submission" date="2021-03" db="EMBL/GenBank/DDBJ databases">
        <title>Novel species identification of genus Shewanella.</title>
        <authorList>
            <person name="Liu G."/>
            <person name="Zhang Q."/>
        </authorList>
    </citation>
    <scope>NUCLEOTIDE SEQUENCE [LARGE SCALE GENOMIC DNA]</scope>
    <source>
        <strain evidence="5 6">FJAT-51800</strain>
    </source>
</reference>
<dbReference type="CDD" id="cd07377">
    <property type="entry name" value="WHTH_GntR"/>
    <property type="match status" value="1"/>
</dbReference>
<dbReference type="EMBL" id="CP071503">
    <property type="protein sequence ID" value="QSX33860.1"/>
    <property type="molecule type" value="Genomic_DNA"/>
</dbReference>
<dbReference type="PRINTS" id="PR00035">
    <property type="entry name" value="HTHGNTR"/>
</dbReference>
<protein>
    <submittedName>
        <fullName evidence="5">FadR family transcriptional regulator</fullName>
    </submittedName>
</protein>
<name>A0ABX7QT41_9GAMM</name>
<sequence>METFKPVKQIKASDEVAQQLRTAIFDGSYPAGSKLPSERELIESFMVSRTVVREAIKGLEASGLVEIKQGATGGAFVKAITFERMTSACNDLFFMGKLSFTELCEARLLIEPMVARLAARNCTEKDAELLMEAHRHESDNLAYPHTVVLRQKVHHVLADMTDNRFLAGITKSLLQVLASITNQFEPDTNVIHPAGLHLEVINAVIANDEDAAAQAMYHHLKGFLERLQTIEADFRSANEKAS</sequence>
<dbReference type="InterPro" id="IPR036388">
    <property type="entry name" value="WH-like_DNA-bd_sf"/>
</dbReference>
<dbReference type="RefSeq" id="WP_207355068.1">
    <property type="nucleotide sequence ID" value="NZ_CP071503.1"/>
</dbReference>
<dbReference type="InterPro" id="IPR000524">
    <property type="entry name" value="Tscrpt_reg_HTH_GntR"/>
</dbReference>
<dbReference type="PANTHER" id="PTHR43537">
    <property type="entry name" value="TRANSCRIPTIONAL REGULATOR, GNTR FAMILY"/>
    <property type="match status" value="1"/>
</dbReference>
<dbReference type="Gene3D" id="1.10.10.10">
    <property type="entry name" value="Winged helix-like DNA-binding domain superfamily/Winged helix DNA-binding domain"/>
    <property type="match status" value="1"/>
</dbReference>
<gene>
    <name evidence="5" type="ORF">JYB87_00985</name>
</gene>
<dbReference type="InterPro" id="IPR008920">
    <property type="entry name" value="TF_FadR/GntR_C"/>
</dbReference>
<evidence type="ECO:0000256" key="3">
    <source>
        <dbReference type="ARBA" id="ARBA00023163"/>
    </source>
</evidence>
<dbReference type="Pfam" id="PF07729">
    <property type="entry name" value="FCD"/>
    <property type="match status" value="1"/>
</dbReference>
<keyword evidence="1" id="KW-0805">Transcription regulation</keyword>
<dbReference type="PANTHER" id="PTHR43537:SF5">
    <property type="entry name" value="UXU OPERON TRANSCRIPTIONAL REGULATOR"/>
    <property type="match status" value="1"/>
</dbReference>
<keyword evidence="6" id="KW-1185">Reference proteome</keyword>
<evidence type="ECO:0000256" key="2">
    <source>
        <dbReference type="ARBA" id="ARBA00023125"/>
    </source>
</evidence>
<dbReference type="InterPro" id="IPR011711">
    <property type="entry name" value="GntR_C"/>
</dbReference>
<dbReference type="Gene3D" id="1.20.120.530">
    <property type="entry name" value="GntR ligand-binding domain-like"/>
    <property type="match status" value="1"/>
</dbReference>
<dbReference type="PROSITE" id="PS50949">
    <property type="entry name" value="HTH_GNTR"/>
    <property type="match status" value="1"/>
</dbReference>
<accession>A0ABX7QT41</accession>
<dbReference type="SUPFAM" id="SSF46785">
    <property type="entry name" value="Winged helix' DNA-binding domain"/>
    <property type="match status" value="1"/>
</dbReference>
<organism evidence="5 6">
    <name type="scientific">Shewanella avicenniae</name>
    <dbReference type="NCBI Taxonomy" id="2814294"/>
    <lineage>
        <taxon>Bacteria</taxon>
        <taxon>Pseudomonadati</taxon>
        <taxon>Pseudomonadota</taxon>
        <taxon>Gammaproteobacteria</taxon>
        <taxon>Alteromonadales</taxon>
        <taxon>Shewanellaceae</taxon>
        <taxon>Shewanella</taxon>
    </lineage>
</organism>
<keyword evidence="2" id="KW-0238">DNA-binding</keyword>
<proteinExistence type="predicted"/>
<dbReference type="Pfam" id="PF00392">
    <property type="entry name" value="GntR"/>
    <property type="match status" value="1"/>
</dbReference>
<dbReference type="SMART" id="SM00895">
    <property type="entry name" value="FCD"/>
    <property type="match status" value="1"/>
</dbReference>
<dbReference type="Proteomes" id="UP000662770">
    <property type="component" value="Chromosome"/>
</dbReference>
<evidence type="ECO:0000256" key="1">
    <source>
        <dbReference type="ARBA" id="ARBA00023015"/>
    </source>
</evidence>
<evidence type="ECO:0000259" key="4">
    <source>
        <dbReference type="PROSITE" id="PS50949"/>
    </source>
</evidence>
<keyword evidence="3" id="KW-0804">Transcription</keyword>
<evidence type="ECO:0000313" key="6">
    <source>
        <dbReference type="Proteomes" id="UP000662770"/>
    </source>
</evidence>
<evidence type="ECO:0000313" key="5">
    <source>
        <dbReference type="EMBL" id="QSX33860.1"/>
    </source>
</evidence>
<feature type="domain" description="HTH gntR-type" evidence="4">
    <location>
        <begin position="10"/>
        <end position="80"/>
    </location>
</feature>
<dbReference type="SUPFAM" id="SSF48008">
    <property type="entry name" value="GntR ligand-binding domain-like"/>
    <property type="match status" value="1"/>
</dbReference>
<dbReference type="SMART" id="SM00345">
    <property type="entry name" value="HTH_GNTR"/>
    <property type="match status" value="1"/>
</dbReference>
<dbReference type="InterPro" id="IPR036390">
    <property type="entry name" value="WH_DNA-bd_sf"/>
</dbReference>